<organism evidence="1">
    <name type="scientific">marine sediment metagenome</name>
    <dbReference type="NCBI Taxonomy" id="412755"/>
    <lineage>
        <taxon>unclassified sequences</taxon>
        <taxon>metagenomes</taxon>
        <taxon>ecological metagenomes</taxon>
    </lineage>
</organism>
<gene>
    <name evidence="1" type="ORF">S06H3_45318</name>
</gene>
<dbReference type="SUPFAM" id="SSF51735">
    <property type="entry name" value="NAD(P)-binding Rossmann-fold domains"/>
    <property type="match status" value="1"/>
</dbReference>
<sequence length="34" mass="3526">MSKTILITGAAGNLGGAVLKKFLENDFQIAAFVS</sequence>
<dbReference type="Gene3D" id="3.40.50.720">
    <property type="entry name" value="NAD(P)-binding Rossmann-like Domain"/>
    <property type="match status" value="1"/>
</dbReference>
<dbReference type="EMBL" id="BARV01028278">
    <property type="protein sequence ID" value="GAI45860.1"/>
    <property type="molecule type" value="Genomic_DNA"/>
</dbReference>
<dbReference type="AlphaFoldDB" id="X1Q437"/>
<name>X1Q437_9ZZZZ</name>
<proteinExistence type="predicted"/>
<reference evidence="1" key="1">
    <citation type="journal article" date="2014" name="Front. Microbiol.">
        <title>High frequency of phylogenetically diverse reductive dehalogenase-homologous genes in deep subseafloor sedimentary metagenomes.</title>
        <authorList>
            <person name="Kawai M."/>
            <person name="Futagami T."/>
            <person name="Toyoda A."/>
            <person name="Takaki Y."/>
            <person name="Nishi S."/>
            <person name="Hori S."/>
            <person name="Arai W."/>
            <person name="Tsubouchi T."/>
            <person name="Morono Y."/>
            <person name="Uchiyama I."/>
            <person name="Ito T."/>
            <person name="Fujiyama A."/>
            <person name="Inagaki F."/>
            <person name="Takami H."/>
        </authorList>
    </citation>
    <scope>NUCLEOTIDE SEQUENCE</scope>
    <source>
        <strain evidence="1">Expedition CK06-06</strain>
    </source>
</reference>
<dbReference type="InterPro" id="IPR036291">
    <property type="entry name" value="NAD(P)-bd_dom_sf"/>
</dbReference>
<comment type="caution">
    <text evidence="1">The sequence shown here is derived from an EMBL/GenBank/DDBJ whole genome shotgun (WGS) entry which is preliminary data.</text>
</comment>
<evidence type="ECO:0008006" key="2">
    <source>
        <dbReference type="Google" id="ProtNLM"/>
    </source>
</evidence>
<protein>
    <recommendedName>
        <fullName evidence="2">NAD-dependent epimerase/dehydratase domain-containing protein</fullName>
    </recommendedName>
</protein>
<feature type="non-terminal residue" evidence="1">
    <location>
        <position position="34"/>
    </location>
</feature>
<evidence type="ECO:0000313" key="1">
    <source>
        <dbReference type="EMBL" id="GAI45860.1"/>
    </source>
</evidence>
<accession>X1Q437</accession>